<dbReference type="OrthoDB" id="1740642at2759"/>
<proteinExistence type="predicted"/>
<sequence length="112" mass="12550">MLMISLSLEVLPNLLPNLSKLSHFSVKDLGAQQYFLGLFLRSMVSFSLNRIRDLLEQTCLDEPKIVHTPLSATEALVLNDNSHAADATEYRHVTGTLLYLSLARPYISYAVN</sequence>
<dbReference type="AlphaFoldDB" id="A0A2P5EBL9"/>
<reference evidence="2" key="1">
    <citation type="submission" date="2016-06" db="EMBL/GenBank/DDBJ databases">
        <title>Parallel loss of symbiosis genes in relatives of nitrogen-fixing non-legume Parasponia.</title>
        <authorList>
            <person name="Van Velzen R."/>
            <person name="Holmer R."/>
            <person name="Bu F."/>
            <person name="Rutten L."/>
            <person name="Van Zeijl A."/>
            <person name="Liu W."/>
            <person name="Santuari L."/>
            <person name="Cao Q."/>
            <person name="Sharma T."/>
            <person name="Shen D."/>
            <person name="Roswanjaya Y."/>
            <person name="Wardhani T."/>
            <person name="Kalhor M.S."/>
            <person name="Jansen J."/>
            <person name="Van den Hoogen J."/>
            <person name="Gungor B."/>
            <person name="Hartog M."/>
            <person name="Hontelez J."/>
            <person name="Verver J."/>
            <person name="Yang W.-C."/>
            <person name="Schijlen E."/>
            <person name="Repin R."/>
            <person name="Schilthuizen M."/>
            <person name="Schranz E."/>
            <person name="Heidstra R."/>
            <person name="Miyata K."/>
            <person name="Fedorova E."/>
            <person name="Kohlen W."/>
            <person name="Bisseling T."/>
            <person name="Smit S."/>
            <person name="Geurts R."/>
        </authorList>
    </citation>
    <scope>NUCLEOTIDE SEQUENCE [LARGE SCALE GENOMIC DNA]</scope>
    <source>
        <strain evidence="2">cv. RG33-2</strain>
    </source>
</reference>
<keyword evidence="2" id="KW-1185">Reference proteome</keyword>
<organism evidence="1 2">
    <name type="scientific">Trema orientale</name>
    <name type="common">Charcoal tree</name>
    <name type="synonym">Celtis orientalis</name>
    <dbReference type="NCBI Taxonomy" id="63057"/>
    <lineage>
        <taxon>Eukaryota</taxon>
        <taxon>Viridiplantae</taxon>
        <taxon>Streptophyta</taxon>
        <taxon>Embryophyta</taxon>
        <taxon>Tracheophyta</taxon>
        <taxon>Spermatophyta</taxon>
        <taxon>Magnoliopsida</taxon>
        <taxon>eudicotyledons</taxon>
        <taxon>Gunneridae</taxon>
        <taxon>Pentapetalae</taxon>
        <taxon>rosids</taxon>
        <taxon>fabids</taxon>
        <taxon>Rosales</taxon>
        <taxon>Cannabaceae</taxon>
        <taxon>Trema</taxon>
    </lineage>
</organism>
<name>A0A2P5EBL9_TREOI</name>
<dbReference type="STRING" id="63057.A0A2P5EBL9"/>
<evidence type="ECO:0000313" key="2">
    <source>
        <dbReference type="Proteomes" id="UP000237000"/>
    </source>
</evidence>
<dbReference type="EMBL" id="JXTC01000186">
    <property type="protein sequence ID" value="PON82947.1"/>
    <property type="molecule type" value="Genomic_DNA"/>
</dbReference>
<protein>
    <submittedName>
        <fullName evidence="1">Uncharacterized protein</fullName>
    </submittedName>
</protein>
<evidence type="ECO:0000313" key="1">
    <source>
        <dbReference type="EMBL" id="PON82947.1"/>
    </source>
</evidence>
<comment type="caution">
    <text evidence="1">The sequence shown here is derived from an EMBL/GenBank/DDBJ whole genome shotgun (WGS) entry which is preliminary data.</text>
</comment>
<accession>A0A2P5EBL9</accession>
<dbReference type="Proteomes" id="UP000237000">
    <property type="component" value="Unassembled WGS sequence"/>
</dbReference>
<dbReference type="InParanoid" id="A0A2P5EBL9"/>
<gene>
    <name evidence="1" type="ORF">TorRG33x02_212430</name>
</gene>